<organism evidence="2 3">
    <name type="scientific">Pseudomonas fluorescens</name>
    <dbReference type="NCBI Taxonomy" id="294"/>
    <lineage>
        <taxon>Bacteria</taxon>
        <taxon>Pseudomonadati</taxon>
        <taxon>Pseudomonadota</taxon>
        <taxon>Gammaproteobacteria</taxon>
        <taxon>Pseudomonadales</taxon>
        <taxon>Pseudomonadaceae</taxon>
        <taxon>Pseudomonas</taxon>
    </lineage>
</organism>
<dbReference type="Gene3D" id="2.40.10.10">
    <property type="entry name" value="Trypsin-like serine proteases"/>
    <property type="match status" value="2"/>
</dbReference>
<dbReference type="RefSeq" id="WP_150802320.1">
    <property type="nucleotide sequence ID" value="NZ_CABVHY010000003.1"/>
</dbReference>
<dbReference type="InterPro" id="IPR009003">
    <property type="entry name" value="Peptidase_S1_PA"/>
</dbReference>
<keyword evidence="1" id="KW-0732">Signal</keyword>
<dbReference type="InterPro" id="IPR018114">
    <property type="entry name" value="TRYPSIN_HIS"/>
</dbReference>
<feature type="signal peptide" evidence="1">
    <location>
        <begin position="1"/>
        <end position="24"/>
    </location>
</feature>
<evidence type="ECO:0008006" key="4">
    <source>
        <dbReference type="Google" id="ProtNLM"/>
    </source>
</evidence>
<name>A0A5E7ACT9_PSEFL</name>
<evidence type="ECO:0000313" key="3">
    <source>
        <dbReference type="Proteomes" id="UP000379480"/>
    </source>
</evidence>
<dbReference type="Pfam" id="PF13365">
    <property type="entry name" value="Trypsin_2"/>
    <property type="match status" value="1"/>
</dbReference>
<protein>
    <recommendedName>
        <fullName evidence="4">Peptidase S1 domain-containing protein</fullName>
    </recommendedName>
</protein>
<dbReference type="Proteomes" id="UP000379480">
    <property type="component" value="Unassembled WGS sequence"/>
</dbReference>
<dbReference type="GO" id="GO:0004252">
    <property type="term" value="F:serine-type endopeptidase activity"/>
    <property type="evidence" value="ECO:0007669"/>
    <property type="project" value="InterPro"/>
</dbReference>
<dbReference type="InterPro" id="IPR043504">
    <property type="entry name" value="Peptidase_S1_PA_chymotrypsin"/>
</dbReference>
<dbReference type="EMBL" id="CABVHY010000003">
    <property type="protein sequence ID" value="VVN76060.1"/>
    <property type="molecule type" value="Genomic_DNA"/>
</dbReference>
<sequence precursor="true">MRHILATVIYYILSAALLSGPLHAEDLGEGLINQSPSMLLENHQGKYNHWNGIGQLFKDNQPICTASLIDTRDEENNALGPAYVLTAGHCVSLYLPRPGAVHPFEANVKFNFFNDTQHDYKSYTIQTANWASLMGTDIAILELTSSLSTLLEDGITPLELTRDAFTAPVDILIVGAPASLPESGLRVAACLQEPTAATLVENWWTYPDTLKNTCKDIRGGSSGSPVLDRKTGSIVGVLFTSTYGSTPDQLCFENTPCEVKNGKPEWVPETHYSHAIDYLPDCFVKGVFNSGLSSCTLEPGFKLSIGDYLPLRYTTVPSDDSQGAPTWGLSFSTDTPSYRFKSVRDARECSSAHYYSQVISSTEALIDTPTGREAGLYFLCVLGVESAEQTPTAGLLRNAWISPAQLVEAEPVRLPEPTITLGADWNYRVTWHFSYPLYAESYYYAGPADKTNCSDVKIEEYILVTQPVTFTAEQLPLTLCSYGTDYDSRPSAIRTDLLVLP</sequence>
<dbReference type="GO" id="GO:0006508">
    <property type="term" value="P:proteolysis"/>
    <property type="evidence" value="ECO:0007669"/>
    <property type="project" value="InterPro"/>
</dbReference>
<feature type="chain" id="PRO_5023064014" description="Peptidase S1 domain-containing protein" evidence="1">
    <location>
        <begin position="25"/>
        <end position="501"/>
    </location>
</feature>
<evidence type="ECO:0000256" key="1">
    <source>
        <dbReference type="SAM" id="SignalP"/>
    </source>
</evidence>
<gene>
    <name evidence="2" type="ORF">PS723_00727</name>
</gene>
<dbReference type="OrthoDB" id="6968353at2"/>
<accession>A0A5E7ACT9</accession>
<evidence type="ECO:0000313" key="2">
    <source>
        <dbReference type="EMBL" id="VVN76060.1"/>
    </source>
</evidence>
<dbReference type="AlphaFoldDB" id="A0A5E7ACT9"/>
<proteinExistence type="predicted"/>
<dbReference type="SUPFAM" id="SSF50494">
    <property type="entry name" value="Trypsin-like serine proteases"/>
    <property type="match status" value="1"/>
</dbReference>
<reference evidence="2 3" key="1">
    <citation type="submission" date="2019-09" db="EMBL/GenBank/DDBJ databases">
        <authorList>
            <person name="Chandra G."/>
            <person name="Truman W A."/>
        </authorList>
    </citation>
    <scope>NUCLEOTIDE SEQUENCE [LARGE SCALE GENOMIC DNA]</scope>
    <source>
        <strain evidence="2">PS723</strain>
    </source>
</reference>
<dbReference type="PROSITE" id="PS00134">
    <property type="entry name" value="TRYPSIN_HIS"/>
    <property type="match status" value="1"/>
</dbReference>